<dbReference type="InterPro" id="IPR004864">
    <property type="entry name" value="LEA_2"/>
</dbReference>
<dbReference type="SUPFAM" id="SSF117070">
    <property type="entry name" value="LEA14-like"/>
    <property type="match status" value="1"/>
</dbReference>
<gene>
    <name evidence="2" type="ORF">DN068_11240</name>
</gene>
<sequence>MFKQSFFIHIVALLFLSSCSKPKDLVYQQINNVHLSKLGFKESSVGLNVVYYNPNKYGLKAKGGDIDVFMNDKYLGKANIETTTDIPKLDTFSVPVSVTLSMGSLLQNSFQFLQSSDVTIHLKGYVKVGKAGVFIRVPVDCITKEKIQLK</sequence>
<dbReference type="Pfam" id="PF03168">
    <property type="entry name" value="LEA_2"/>
    <property type="match status" value="1"/>
</dbReference>
<evidence type="ECO:0000313" key="2">
    <source>
        <dbReference type="EMBL" id="PZF72978.1"/>
    </source>
</evidence>
<dbReference type="RefSeq" id="WP_110999010.1">
    <property type="nucleotide sequence ID" value="NZ_QKTW01000016.1"/>
</dbReference>
<name>A0A2W2AZ78_9BACT</name>
<dbReference type="OrthoDB" id="766446at2"/>
<organism evidence="2 3">
    <name type="scientific">Taibaiella soli</name>
    <dbReference type="NCBI Taxonomy" id="1649169"/>
    <lineage>
        <taxon>Bacteria</taxon>
        <taxon>Pseudomonadati</taxon>
        <taxon>Bacteroidota</taxon>
        <taxon>Chitinophagia</taxon>
        <taxon>Chitinophagales</taxon>
        <taxon>Chitinophagaceae</taxon>
        <taxon>Taibaiella</taxon>
    </lineage>
</organism>
<evidence type="ECO:0000259" key="1">
    <source>
        <dbReference type="Pfam" id="PF03168"/>
    </source>
</evidence>
<dbReference type="EMBL" id="QKTW01000016">
    <property type="protein sequence ID" value="PZF72978.1"/>
    <property type="molecule type" value="Genomic_DNA"/>
</dbReference>
<dbReference type="PROSITE" id="PS51257">
    <property type="entry name" value="PROKAR_LIPOPROTEIN"/>
    <property type="match status" value="1"/>
</dbReference>
<dbReference type="AlphaFoldDB" id="A0A2W2AZ78"/>
<reference evidence="2 3" key="1">
    <citation type="submission" date="2018-06" db="EMBL/GenBank/DDBJ databases">
        <title>Mucibacter soli gen. nov., sp. nov., a new member of the family Chitinophagaceae producing mucin.</title>
        <authorList>
            <person name="Kim M.-K."/>
            <person name="Park S."/>
            <person name="Kim T.-S."/>
            <person name="Joung Y."/>
            <person name="Han J.-H."/>
            <person name="Kim S.B."/>
        </authorList>
    </citation>
    <scope>NUCLEOTIDE SEQUENCE [LARGE SCALE GENOMIC DNA]</scope>
    <source>
        <strain evidence="2 3">R1-15</strain>
    </source>
</reference>
<dbReference type="Proteomes" id="UP000248745">
    <property type="component" value="Unassembled WGS sequence"/>
</dbReference>
<keyword evidence="3" id="KW-1185">Reference proteome</keyword>
<feature type="domain" description="Late embryogenesis abundant protein LEA-2 subgroup" evidence="1">
    <location>
        <begin position="51"/>
        <end position="141"/>
    </location>
</feature>
<protein>
    <recommendedName>
        <fullName evidence="1">Late embryogenesis abundant protein LEA-2 subgroup domain-containing protein</fullName>
    </recommendedName>
</protein>
<dbReference type="Gene3D" id="2.60.40.1820">
    <property type="match status" value="1"/>
</dbReference>
<evidence type="ECO:0000313" key="3">
    <source>
        <dbReference type="Proteomes" id="UP000248745"/>
    </source>
</evidence>
<accession>A0A2W2AZ78</accession>
<proteinExistence type="predicted"/>
<comment type="caution">
    <text evidence="2">The sequence shown here is derived from an EMBL/GenBank/DDBJ whole genome shotgun (WGS) entry which is preliminary data.</text>
</comment>